<feature type="domain" description="ABC transporter" evidence="13">
    <location>
        <begin position="491"/>
        <end position="713"/>
    </location>
</feature>
<dbReference type="GO" id="GO:0008234">
    <property type="term" value="F:cysteine-type peptidase activity"/>
    <property type="evidence" value="ECO:0007669"/>
    <property type="project" value="InterPro"/>
</dbReference>
<dbReference type="InterPro" id="IPR036640">
    <property type="entry name" value="ABC1_TM_sf"/>
</dbReference>
<comment type="catalytic activity">
    <reaction evidence="11">
        <text>ATP + H2O + xenobioticSide 1 = ADP + phosphate + xenobioticSide 2.</text>
        <dbReference type="EC" id="7.6.2.2"/>
    </reaction>
</comment>
<dbReference type="PROSITE" id="PS50929">
    <property type="entry name" value="ABC_TM1F"/>
    <property type="match status" value="1"/>
</dbReference>
<name>A0A6M8U8R2_9GAMM</name>
<dbReference type="GO" id="GO:0006508">
    <property type="term" value="P:proteolysis"/>
    <property type="evidence" value="ECO:0007669"/>
    <property type="project" value="InterPro"/>
</dbReference>
<evidence type="ECO:0000313" key="17">
    <source>
        <dbReference type="Proteomes" id="UP000505325"/>
    </source>
</evidence>
<evidence type="ECO:0000256" key="10">
    <source>
        <dbReference type="ARBA" id="ARBA00023136"/>
    </source>
</evidence>
<dbReference type="Proteomes" id="UP000505325">
    <property type="component" value="Chromosome"/>
</dbReference>
<dbReference type="InterPro" id="IPR003593">
    <property type="entry name" value="AAA+_ATPase"/>
</dbReference>
<evidence type="ECO:0000256" key="5">
    <source>
        <dbReference type="ARBA" id="ARBA00022475"/>
    </source>
</evidence>
<keyword evidence="4" id="KW-0813">Transport</keyword>
<feature type="transmembrane region" description="Helical" evidence="12">
    <location>
        <begin position="159"/>
        <end position="186"/>
    </location>
</feature>
<dbReference type="Gene3D" id="3.90.70.10">
    <property type="entry name" value="Cysteine proteinases"/>
    <property type="match status" value="1"/>
</dbReference>
<dbReference type="GO" id="GO:0005524">
    <property type="term" value="F:ATP binding"/>
    <property type="evidence" value="ECO:0007669"/>
    <property type="project" value="UniProtKB-KW"/>
</dbReference>
<sequence>MDFLKALNFGFRRRLPVIQQSQAAECGLACVAMILNYYKYNIDMVSLRSRFSTSLKGATLADIMLVAGRLGLGGRALRLEVDELVKLRKPCILHWNLNHFVVLKSVSKKGITIHDPARGVCDVPFSEVSRCFSGVALELMPSATFKPAEEKQSISMMRLIGSVNGIGAAIGQVLILSIALELFGILSPFYMQWVMDQVLVSADRDLLTLLSVGFIFVIILQNAISALRSWVTTWFSSLLSVQWTANVCSHLLGLPLSFFESRHIGDIISRFGSIGTIQSTLTSRFISTVLDGIMATVTLVILFTYSSLLSSVVLLQFVLYGVIRWASYRPFRRANEDQIVTAARAESILLESVRGAKALKLNNKQDIRVGTYANALVATTNKSIVVQRLSISFSTLHGVIAGVGRIALVWLAATQVLDGNFSAGMLIAFMSFSDQFISRASGLIDAMIDFRMLRLHGERLADIVLTEQEKDGRHGAEVALKKRTLTTPPKLTIENLSFRYAETEPLVLNNCSFEIQPGESVAIIGPSGQGKTTLAKLLLGLLLPENGCIMIDDTDIQKVGLYQYRESIGCVMQDDILFAGSISDNISFFDSEPDQERVEQAAKIAQIHEEILKMPMGYQSLVGDMGSSLSGGQNQRVLLARALYREPVILVLDEASSHLDVEKELLINNAVKAMQITRVIIAHRPETIRSADRVIMLNDGVVQEIAPVQLSSL</sequence>
<evidence type="ECO:0000256" key="8">
    <source>
        <dbReference type="ARBA" id="ARBA00022840"/>
    </source>
</evidence>
<comment type="similarity">
    <text evidence="2">Belongs to the ABC transporter superfamily. Drug exporter-2 (TC 3.A.1.117) family.</text>
</comment>
<dbReference type="CDD" id="cd02419">
    <property type="entry name" value="Peptidase_C39C"/>
    <property type="match status" value="1"/>
</dbReference>
<dbReference type="InterPro" id="IPR003439">
    <property type="entry name" value="ABC_transporter-like_ATP-bd"/>
</dbReference>
<reference evidence="16 17" key="1">
    <citation type="submission" date="2020-06" db="EMBL/GenBank/DDBJ databases">
        <title>Genome sequence of Paramixta manurensis strain PD-1.</title>
        <authorList>
            <person name="Lee C.W."/>
            <person name="Kim J."/>
        </authorList>
    </citation>
    <scope>NUCLEOTIDE SEQUENCE [LARGE SCALE GENOMIC DNA]</scope>
    <source>
        <strain evidence="16 17">PD-1</strain>
    </source>
</reference>
<dbReference type="InterPro" id="IPR011527">
    <property type="entry name" value="ABC1_TM_dom"/>
</dbReference>
<protein>
    <recommendedName>
        <fullName evidence="3">ABC-type xenobiotic transporter</fullName>
        <ecNumber evidence="3">7.6.2.2</ecNumber>
    </recommendedName>
</protein>
<evidence type="ECO:0000256" key="2">
    <source>
        <dbReference type="ARBA" id="ARBA00006526"/>
    </source>
</evidence>
<dbReference type="Pfam" id="PF03412">
    <property type="entry name" value="Peptidase_C39"/>
    <property type="match status" value="1"/>
</dbReference>
<evidence type="ECO:0000256" key="9">
    <source>
        <dbReference type="ARBA" id="ARBA00022989"/>
    </source>
</evidence>
<feature type="transmembrane region" description="Helical" evidence="12">
    <location>
        <begin position="391"/>
        <end position="413"/>
    </location>
</feature>
<evidence type="ECO:0000259" key="15">
    <source>
        <dbReference type="PROSITE" id="PS50990"/>
    </source>
</evidence>
<proteinExistence type="inferred from homology"/>
<evidence type="ECO:0000259" key="13">
    <source>
        <dbReference type="PROSITE" id="PS50893"/>
    </source>
</evidence>
<accession>A0A6M8U8R2</accession>
<evidence type="ECO:0000256" key="7">
    <source>
        <dbReference type="ARBA" id="ARBA00022741"/>
    </source>
</evidence>
<dbReference type="RefSeq" id="WP_173633107.1">
    <property type="nucleotide sequence ID" value="NZ_CP054212.1"/>
</dbReference>
<evidence type="ECO:0000259" key="14">
    <source>
        <dbReference type="PROSITE" id="PS50929"/>
    </source>
</evidence>
<dbReference type="PROSITE" id="PS50893">
    <property type="entry name" value="ABC_TRANSPORTER_2"/>
    <property type="match status" value="1"/>
</dbReference>
<keyword evidence="7" id="KW-0547">Nucleotide-binding</keyword>
<feature type="domain" description="ABC transmembrane type-1" evidence="14">
    <location>
        <begin position="173"/>
        <end position="452"/>
    </location>
</feature>
<dbReference type="GO" id="GO:0005886">
    <property type="term" value="C:plasma membrane"/>
    <property type="evidence" value="ECO:0007669"/>
    <property type="project" value="UniProtKB-SubCell"/>
</dbReference>
<keyword evidence="5" id="KW-1003">Cell membrane</keyword>
<dbReference type="Pfam" id="PF00005">
    <property type="entry name" value="ABC_tran"/>
    <property type="match status" value="1"/>
</dbReference>
<dbReference type="Pfam" id="PF00664">
    <property type="entry name" value="ABC_membrane"/>
    <property type="match status" value="1"/>
</dbReference>
<dbReference type="KEGG" id="pmak:PMPD1_1103"/>
<dbReference type="PROSITE" id="PS50990">
    <property type="entry name" value="PEPTIDASE_C39"/>
    <property type="match status" value="1"/>
</dbReference>
<dbReference type="InterPro" id="IPR039421">
    <property type="entry name" value="Type_1_exporter"/>
</dbReference>
<keyword evidence="8" id="KW-0067">ATP-binding</keyword>
<comment type="subcellular location">
    <subcellularLocation>
        <location evidence="1">Cell membrane</location>
        <topology evidence="1">Multi-pass membrane protein</topology>
    </subcellularLocation>
</comment>
<feature type="transmembrane region" description="Helical" evidence="12">
    <location>
        <begin position="206"/>
        <end position="224"/>
    </location>
</feature>
<evidence type="ECO:0000256" key="4">
    <source>
        <dbReference type="ARBA" id="ARBA00022448"/>
    </source>
</evidence>
<keyword evidence="6 12" id="KW-0812">Transmembrane</keyword>
<dbReference type="SMART" id="SM00382">
    <property type="entry name" value="AAA"/>
    <property type="match status" value="1"/>
</dbReference>
<dbReference type="GO" id="GO:0034040">
    <property type="term" value="F:ATPase-coupled lipid transmembrane transporter activity"/>
    <property type="evidence" value="ECO:0007669"/>
    <property type="project" value="TreeGrafter"/>
</dbReference>
<evidence type="ECO:0000256" key="6">
    <source>
        <dbReference type="ARBA" id="ARBA00022692"/>
    </source>
</evidence>
<dbReference type="SUPFAM" id="SSF52540">
    <property type="entry name" value="P-loop containing nucleoside triphosphate hydrolases"/>
    <property type="match status" value="1"/>
</dbReference>
<feature type="transmembrane region" description="Helical" evidence="12">
    <location>
        <begin position="293"/>
        <end position="323"/>
    </location>
</feature>
<dbReference type="CDD" id="cd18567">
    <property type="entry name" value="ABC_6TM_CvaB_RaxB_like"/>
    <property type="match status" value="1"/>
</dbReference>
<evidence type="ECO:0000313" key="16">
    <source>
        <dbReference type="EMBL" id="QKJ86069.1"/>
    </source>
</evidence>
<gene>
    <name evidence="16" type="ORF">PMPD1_1103</name>
</gene>
<dbReference type="Gene3D" id="1.20.1560.10">
    <property type="entry name" value="ABC transporter type 1, transmembrane domain"/>
    <property type="match status" value="1"/>
</dbReference>
<keyword evidence="9 12" id="KW-1133">Transmembrane helix</keyword>
<evidence type="ECO:0000256" key="3">
    <source>
        <dbReference type="ARBA" id="ARBA00012191"/>
    </source>
</evidence>
<dbReference type="AlphaFoldDB" id="A0A6M8U8R2"/>
<dbReference type="SUPFAM" id="SSF90123">
    <property type="entry name" value="ABC transporter transmembrane region"/>
    <property type="match status" value="1"/>
</dbReference>
<keyword evidence="17" id="KW-1185">Reference proteome</keyword>
<feature type="domain" description="Peptidase C39" evidence="15">
    <location>
        <begin position="20"/>
        <end position="139"/>
    </location>
</feature>
<dbReference type="EMBL" id="CP054212">
    <property type="protein sequence ID" value="QKJ86069.1"/>
    <property type="molecule type" value="Genomic_DNA"/>
</dbReference>
<dbReference type="FunFam" id="3.40.50.300:FF:000299">
    <property type="entry name" value="ABC transporter ATP-binding protein/permease"/>
    <property type="match status" value="1"/>
</dbReference>
<dbReference type="PANTHER" id="PTHR24221:SF606">
    <property type="entry name" value="COLICIN V SECRETION-PROCESSING ATP-BINDING PROTEIN"/>
    <property type="match status" value="1"/>
</dbReference>
<dbReference type="InterPro" id="IPR005074">
    <property type="entry name" value="Peptidase_C39"/>
</dbReference>
<dbReference type="Gene3D" id="3.40.50.300">
    <property type="entry name" value="P-loop containing nucleotide triphosphate hydrolases"/>
    <property type="match status" value="1"/>
</dbReference>
<dbReference type="InterPro" id="IPR033838">
    <property type="entry name" value="CvaB_peptidase"/>
</dbReference>
<evidence type="ECO:0000256" key="1">
    <source>
        <dbReference type="ARBA" id="ARBA00004651"/>
    </source>
</evidence>
<dbReference type="GO" id="GO:0016887">
    <property type="term" value="F:ATP hydrolysis activity"/>
    <property type="evidence" value="ECO:0007669"/>
    <property type="project" value="InterPro"/>
</dbReference>
<dbReference type="PANTHER" id="PTHR24221">
    <property type="entry name" value="ATP-BINDING CASSETTE SUB-FAMILY B"/>
    <property type="match status" value="1"/>
</dbReference>
<dbReference type="GO" id="GO:0008559">
    <property type="term" value="F:ABC-type xenobiotic transporter activity"/>
    <property type="evidence" value="ECO:0007669"/>
    <property type="project" value="UniProtKB-EC"/>
</dbReference>
<evidence type="ECO:0000256" key="12">
    <source>
        <dbReference type="SAM" id="Phobius"/>
    </source>
</evidence>
<evidence type="ECO:0000256" key="11">
    <source>
        <dbReference type="ARBA" id="ARBA00034018"/>
    </source>
</evidence>
<keyword evidence="10 12" id="KW-0472">Membrane</keyword>
<dbReference type="EC" id="7.6.2.2" evidence="3"/>
<dbReference type="InterPro" id="IPR027417">
    <property type="entry name" value="P-loop_NTPase"/>
</dbReference>
<organism evidence="16 17">
    <name type="scientific">Paramixta manurensis</name>
    <dbReference type="NCBI Taxonomy" id="2740817"/>
    <lineage>
        <taxon>Bacteria</taxon>
        <taxon>Pseudomonadati</taxon>
        <taxon>Pseudomonadota</taxon>
        <taxon>Gammaproteobacteria</taxon>
        <taxon>Enterobacterales</taxon>
        <taxon>Erwiniaceae</taxon>
        <taxon>Paramixta</taxon>
    </lineage>
</organism>